<reference evidence="1" key="1">
    <citation type="submission" date="2020-05" db="EMBL/GenBank/DDBJ databases">
        <title>Large-scale comparative analyses of tick genomes elucidate their genetic diversity and vector capacities.</title>
        <authorList>
            <person name="Jia N."/>
            <person name="Wang J."/>
            <person name="Shi W."/>
            <person name="Du L."/>
            <person name="Sun Y."/>
            <person name="Zhan W."/>
            <person name="Jiang J."/>
            <person name="Wang Q."/>
            <person name="Zhang B."/>
            <person name="Ji P."/>
            <person name="Sakyi L.B."/>
            <person name="Cui X."/>
            <person name="Yuan T."/>
            <person name="Jiang B."/>
            <person name="Yang W."/>
            <person name="Lam T.T.-Y."/>
            <person name="Chang Q."/>
            <person name="Ding S."/>
            <person name="Wang X."/>
            <person name="Zhu J."/>
            <person name="Ruan X."/>
            <person name="Zhao L."/>
            <person name="Wei J."/>
            <person name="Que T."/>
            <person name="Du C."/>
            <person name="Cheng J."/>
            <person name="Dai P."/>
            <person name="Han X."/>
            <person name="Huang E."/>
            <person name="Gao Y."/>
            <person name="Liu J."/>
            <person name="Shao H."/>
            <person name="Ye R."/>
            <person name="Li L."/>
            <person name="Wei W."/>
            <person name="Wang X."/>
            <person name="Wang C."/>
            <person name="Yang T."/>
            <person name="Huo Q."/>
            <person name="Li W."/>
            <person name="Guo W."/>
            <person name="Chen H."/>
            <person name="Zhou L."/>
            <person name="Ni X."/>
            <person name="Tian J."/>
            <person name="Zhou Y."/>
            <person name="Sheng Y."/>
            <person name="Liu T."/>
            <person name="Pan Y."/>
            <person name="Xia L."/>
            <person name="Li J."/>
            <person name="Zhao F."/>
            <person name="Cao W."/>
        </authorList>
    </citation>
    <scope>NUCLEOTIDE SEQUENCE</scope>
    <source>
        <strain evidence="1">Dsil-2018</strain>
    </source>
</reference>
<sequence>MYKTKHGSPCSPSESGYPLQFNKARIPNPDKPFDIATTPYDGKLENLDVDDRHSLMMDITLSPDSANAVLHKTYHRALWSPMHLGGKNRCLLATLTRDHRIQIYHERIEAHWDCLAEPSQVHYERAKESWTRPSRQKKSEKPAEYSKRVFDLLKERSYSVAALEIVWSHLIESDDAKSFALLMEVTRGGQLLVWKVPALTDGQSFEVELLKEEKTNIMRAGRLCWHKTSKTSGLLVAGSDDGSVTLQAITLCSGEDEKVRLGEPLALWESDGRPAQHAVCTRSEGDSCLVCVAKGRFLYCFRVTADADTGRAQLLHSTVIRNACVSSVTALDKCPSNKHDLHLLVCTMNAEIVNVYIDSNLNFNIEKLHIELPWMLQPVGLAVSPNGIYFASFYQ</sequence>
<gene>
    <name evidence="1" type="ORF">HPB49_017889</name>
</gene>
<dbReference type="Proteomes" id="UP000821865">
    <property type="component" value="Chromosome 2"/>
</dbReference>
<evidence type="ECO:0000313" key="2">
    <source>
        <dbReference type="Proteomes" id="UP000821865"/>
    </source>
</evidence>
<proteinExistence type="predicted"/>
<dbReference type="EMBL" id="CM023471">
    <property type="protein sequence ID" value="KAH7966585.1"/>
    <property type="molecule type" value="Genomic_DNA"/>
</dbReference>
<organism evidence="1 2">
    <name type="scientific">Dermacentor silvarum</name>
    <name type="common">Tick</name>
    <dbReference type="NCBI Taxonomy" id="543639"/>
    <lineage>
        <taxon>Eukaryota</taxon>
        <taxon>Metazoa</taxon>
        <taxon>Ecdysozoa</taxon>
        <taxon>Arthropoda</taxon>
        <taxon>Chelicerata</taxon>
        <taxon>Arachnida</taxon>
        <taxon>Acari</taxon>
        <taxon>Parasitiformes</taxon>
        <taxon>Ixodida</taxon>
        <taxon>Ixodoidea</taxon>
        <taxon>Ixodidae</taxon>
        <taxon>Rhipicephalinae</taxon>
        <taxon>Dermacentor</taxon>
    </lineage>
</organism>
<name>A0ACB8DF33_DERSI</name>
<comment type="caution">
    <text evidence="1">The sequence shown here is derived from an EMBL/GenBank/DDBJ whole genome shotgun (WGS) entry which is preliminary data.</text>
</comment>
<protein>
    <submittedName>
        <fullName evidence="1">Uncharacterized protein</fullName>
    </submittedName>
</protein>
<keyword evidence="2" id="KW-1185">Reference proteome</keyword>
<accession>A0ACB8DF33</accession>
<evidence type="ECO:0000313" key="1">
    <source>
        <dbReference type="EMBL" id="KAH7966585.1"/>
    </source>
</evidence>